<evidence type="ECO:0000256" key="4">
    <source>
        <dbReference type="ARBA" id="ARBA00023027"/>
    </source>
</evidence>
<dbReference type="InterPro" id="IPR015590">
    <property type="entry name" value="Aldehyde_DH_dom"/>
</dbReference>
<evidence type="ECO:0000256" key="8">
    <source>
        <dbReference type="RuleBase" id="RU003345"/>
    </source>
</evidence>
<dbReference type="InterPro" id="IPR016163">
    <property type="entry name" value="Ald_DH_C"/>
</dbReference>
<feature type="active site" evidence="6 7">
    <location>
        <position position="748"/>
    </location>
</feature>
<dbReference type="InterPro" id="IPR050485">
    <property type="entry name" value="Proline_metab_enzyme"/>
</dbReference>
<dbReference type="Gene3D" id="3.40.605.10">
    <property type="entry name" value="Aldehyde Dehydrogenase, Chain A, domain 1"/>
    <property type="match status" value="1"/>
</dbReference>
<evidence type="ECO:0000256" key="6">
    <source>
        <dbReference type="PIRSR" id="PIRSR000197-1"/>
    </source>
</evidence>
<dbReference type="SUPFAM" id="SSF51730">
    <property type="entry name" value="FAD-linked oxidoreductase"/>
    <property type="match status" value="1"/>
</dbReference>
<feature type="domain" description="Aldehyde dehydrogenase" evidence="9">
    <location>
        <begin position="540"/>
        <end position="971"/>
    </location>
</feature>
<keyword evidence="3 8" id="KW-0560">Oxidoreductase</keyword>
<name>A0A449I2P0_9BACE</name>
<dbReference type="SUPFAM" id="SSF53720">
    <property type="entry name" value="ALDH-like"/>
    <property type="match status" value="1"/>
</dbReference>
<dbReference type="GO" id="GO:0003700">
    <property type="term" value="F:DNA-binding transcription factor activity"/>
    <property type="evidence" value="ECO:0007669"/>
    <property type="project" value="InterPro"/>
</dbReference>
<dbReference type="PANTHER" id="PTHR42862:SF1">
    <property type="entry name" value="DELTA-1-PYRROLINE-5-CARBOXYLATE DEHYDROGENASE 2, ISOFORM A-RELATED"/>
    <property type="match status" value="1"/>
</dbReference>
<dbReference type="PANTHER" id="PTHR42862">
    <property type="entry name" value="DELTA-1-PYRROLINE-5-CARBOXYLATE DEHYDROGENASE 1, ISOFORM A-RELATED"/>
    <property type="match status" value="1"/>
</dbReference>
<dbReference type="GO" id="GO:0004657">
    <property type="term" value="F:proline dehydrogenase activity"/>
    <property type="evidence" value="ECO:0007669"/>
    <property type="project" value="InterPro"/>
</dbReference>
<dbReference type="FunFam" id="3.40.309.10:FF:000005">
    <property type="entry name" value="1-pyrroline-5-carboxylate dehydrogenase 1"/>
    <property type="match status" value="1"/>
</dbReference>
<evidence type="ECO:0000259" key="10">
    <source>
        <dbReference type="Pfam" id="PF01619"/>
    </source>
</evidence>
<dbReference type="GO" id="GO:0010133">
    <property type="term" value="P:L-proline catabolic process to L-glutamate"/>
    <property type="evidence" value="ECO:0007669"/>
    <property type="project" value="InterPro"/>
</dbReference>
<protein>
    <recommendedName>
        <fullName evidence="2">L-glutamate gamma-semialdehyde dehydrogenase</fullName>
        <ecNumber evidence="2">1.2.1.88</ecNumber>
    </recommendedName>
</protein>
<dbReference type="PIRSF" id="PIRSF000197">
    <property type="entry name" value="Bifunct_PutA"/>
    <property type="match status" value="1"/>
</dbReference>
<dbReference type="InterPro" id="IPR025703">
    <property type="entry name" value="Bifunct_PutA"/>
</dbReference>
<comment type="similarity">
    <text evidence="8">Belongs to the aldehyde dehydrogenase family.</text>
</comment>
<dbReference type="InterPro" id="IPR016161">
    <property type="entry name" value="Ald_DH/histidinol_DH"/>
</dbReference>
<dbReference type="Pfam" id="PF00171">
    <property type="entry name" value="Aldedh"/>
    <property type="match status" value="1"/>
</dbReference>
<dbReference type="InterPro" id="IPR029510">
    <property type="entry name" value="Ald_DH_CS_GLU"/>
</dbReference>
<dbReference type="AlphaFoldDB" id="A0A449I2P0"/>
<feature type="active site" evidence="6">
    <location>
        <position position="782"/>
    </location>
</feature>
<sequence>MDTTRPTIAEVQEWVLKLYDTCEQTITDEERKEQHKYAVMVQRPQDKRFLVKMLDESSQIRDRKKLAARIKTLIDRYGIPQFLNKRDAFLFKMYQTFGHHFDFIAIPIIKKRLRMDTSKVILDEARPKLTEHLAERFKQKIGQNVNLLGEVVLGNGEADHRYNHYLEALEAPDINYISVKISGIYAQTHALNYEESFPELVNRMSALYRKAMEFPYTDENGVKRSKFVNLDMEEYKDAHFTLRLFKEVLGKPEFKNYSAGIVVQAYLPDAYDFQTELLEFAKARAAEGGAPLKMRLVKGCNLEMETVVSSLRGWPNPIRTSKTEVDANYLHLLERALQPENAKALHLGVASHNLFTIAYAYLLSRKSGSSEYMTFEMLEGMADHVWRAQSILGNHVILYAPVVKDEHFLNAVSYLVRRMDENTAPDNFLTHSFNLKPGTDTWNFLQKQFEDAYRMKDTLTHMPTRTQNRLKAYAPVPPSDTMKNEPDTDFDLLQNQEWVRNIFAKWKKSPDDTPEIIPLQIGAETVVCEKRHRYMDRCQDDEVCVCEMSQANSEQVKQIIDIAEKDPAGWRNTTLEQRHRIMYDAANRLAEMRGDLIGCMCAVTGKTVVEGDVEVSEGVDYARFYTTSMKPFAALADVDITPKGVILVISPWNFPCAIPIGGIVAALAGGNTVILKPATVAAPVAWMFAKAFWDAGVPKEALQVVITDREALNVLTTAPAIKHIILTGGLETAEKILKNAPAKPLSAETGGKNAIILTASGDRDHAIMNIVTSAFGNAGQKCSACSLLLVERSVYEDKNFQDKLKDAATSMKVGSVWNPGNVVGPMITNENDKLYKALELEPGESWLVPPRFIDKKKYILAPTVKWGVTPKSYSFGTEIFAPVLSVVCFDNLQEAIRSINNLEYGLTSGLQSLDENEQALWKNTMCAGNLYINRGITGAIVNRQPFGGMKFSAIGGGLKAGGPNYCSSFVKITDKPDSNTDYRKSYAEAFAKEFAHARDINNLYGEQNVLRYLPVERMVLRLFPGDSNEEAKMIAFAAQTCHTPLVISFGEDDDRTAALASTGCPLKKEDLKSFYGSLDNYYRIRTCSADIPEDFYKEVSATNMYIATAPPVKNGRVELLHYLKEQSITFEYHRYGSITEVPPVE</sequence>
<comment type="pathway">
    <text evidence="1">Amino-acid degradation; L-proline degradation into L-glutamate; L-glutamate from L-proline: step 2/2.</text>
</comment>
<dbReference type="EC" id="1.2.1.88" evidence="2"/>
<dbReference type="Pfam" id="PF01619">
    <property type="entry name" value="Pro_dh"/>
    <property type="match status" value="1"/>
</dbReference>
<dbReference type="EMBL" id="CAACYH010000004">
    <property type="protein sequence ID" value="VFB13676.1"/>
    <property type="molecule type" value="Genomic_DNA"/>
</dbReference>
<evidence type="ECO:0000313" key="11">
    <source>
        <dbReference type="EMBL" id="VFB13676.1"/>
    </source>
</evidence>
<dbReference type="Gene3D" id="3.20.20.220">
    <property type="match status" value="1"/>
</dbReference>
<dbReference type="RefSeq" id="WP_165483496.1">
    <property type="nucleotide sequence ID" value="NZ_CAACYH010000004.1"/>
</dbReference>
<dbReference type="InterPro" id="IPR016160">
    <property type="entry name" value="Ald_DH_CS_CYS"/>
</dbReference>
<evidence type="ECO:0000313" key="12">
    <source>
        <dbReference type="Proteomes" id="UP000396835"/>
    </source>
</evidence>
<comment type="catalytic activity">
    <reaction evidence="5">
        <text>L-glutamate 5-semialdehyde + NAD(+) + H2O = L-glutamate + NADH + 2 H(+)</text>
        <dbReference type="Rhea" id="RHEA:30235"/>
        <dbReference type="ChEBI" id="CHEBI:15377"/>
        <dbReference type="ChEBI" id="CHEBI:15378"/>
        <dbReference type="ChEBI" id="CHEBI:29985"/>
        <dbReference type="ChEBI" id="CHEBI:57540"/>
        <dbReference type="ChEBI" id="CHEBI:57945"/>
        <dbReference type="ChEBI" id="CHEBI:58066"/>
        <dbReference type="EC" id="1.2.1.88"/>
    </reaction>
</comment>
<feature type="domain" description="Proline dehydrogenase" evidence="10">
    <location>
        <begin position="132"/>
        <end position="430"/>
    </location>
</feature>
<organism evidence="11 12">
    <name type="scientific">Prevotella heparinolytica</name>
    <dbReference type="NCBI Taxonomy" id="28113"/>
    <lineage>
        <taxon>Bacteria</taxon>
        <taxon>Pseudomonadati</taxon>
        <taxon>Bacteroidota</taxon>
        <taxon>Bacteroidia</taxon>
        <taxon>Bacteroidales</taxon>
        <taxon>Bacteroidaceae</taxon>
        <taxon>Bacteroides</taxon>
    </lineage>
</organism>
<dbReference type="GO" id="GO:0003842">
    <property type="term" value="F:L-glutamate gamma-semialdehyde dehydrogenase activity"/>
    <property type="evidence" value="ECO:0007669"/>
    <property type="project" value="UniProtKB-EC"/>
</dbReference>
<dbReference type="GO" id="GO:0009898">
    <property type="term" value="C:cytoplasmic side of plasma membrane"/>
    <property type="evidence" value="ECO:0007669"/>
    <property type="project" value="TreeGrafter"/>
</dbReference>
<dbReference type="PROSITE" id="PS00687">
    <property type="entry name" value="ALDEHYDE_DEHYDR_GLU"/>
    <property type="match status" value="1"/>
</dbReference>
<keyword evidence="4" id="KW-0520">NAD</keyword>
<evidence type="ECO:0000256" key="5">
    <source>
        <dbReference type="ARBA" id="ARBA00048142"/>
    </source>
</evidence>
<dbReference type="Gene3D" id="3.40.309.10">
    <property type="entry name" value="Aldehyde Dehydrogenase, Chain A, domain 2"/>
    <property type="match status" value="1"/>
</dbReference>
<dbReference type="InterPro" id="IPR029041">
    <property type="entry name" value="FAD-linked_oxidoreductase-like"/>
</dbReference>
<proteinExistence type="inferred from homology"/>
<dbReference type="Proteomes" id="UP000396835">
    <property type="component" value="Unassembled WGS sequence"/>
</dbReference>
<evidence type="ECO:0000256" key="7">
    <source>
        <dbReference type="PROSITE-ProRule" id="PRU10007"/>
    </source>
</evidence>
<dbReference type="InterPro" id="IPR002872">
    <property type="entry name" value="Proline_DH_dom"/>
</dbReference>
<evidence type="ECO:0000256" key="1">
    <source>
        <dbReference type="ARBA" id="ARBA00004786"/>
    </source>
</evidence>
<gene>
    <name evidence="11" type="primary">putA</name>
    <name evidence="11" type="ORF">NCTC7812_01203</name>
</gene>
<reference evidence="11 12" key="1">
    <citation type="submission" date="2019-02" db="EMBL/GenBank/DDBJ databases">
        <authorList>
            <consortium name="Pathogen Informatics"/>
        </authorList>
    </citation>
    <scope>NUCLEOTIDE SEQUENCE [LARGE SCALE GENOMIC DNA]</scope>
    <source>
        <strain evidence="11 12">3012STDY7078512</strain>
    </source>
</reference>
<dbReference type="InterPro" id="IPR016162">
    <property type="entry name" value="Ald_DH_N"/>
</dbReference>
<dbReference type="PROSITE" id="PS00070">
    <property type="entry name" value="ALDEHYDE_DEHYDR_CYS"/>
    <property type="match status" value="1"/>
</dbReference>
<evidence type="ECO:0000256" key="2">
    <source>
        <dbReference type="ARBA" id="ARBA00012884"/>
    </source>
</evidence>
<evidence type="ECO:0000256" key="3">
    <source>
        <dbReference type="ARBA" id="ARBA00023002"/>
    </source>
</evidence>
<accession>A0A449I2P0</accession>
<evidence type="ECO:0000259" key="9">
    <source>
        <dbReference type="Pfam" id="PF00171"/>
    </source>
</evidence>